<evidence type="ECO:0000313" key="3">
    <source>
        <dbReference type="Proteomes" id="UP000682877"/>
    </source>
</evidence>
<evidence type="ECO:0000313" key="2">
    <source>
        <dbReference type="EMBL" id="CAE6034117.1"/>
    </source>
</evidence>
<dbReference type="GO" id="GO:0010468">
    <property type="term" value="P:regulation of gene expression"/>
    <property type="evidence" value="ECO:0007669"/>
    <property type="project" value="InterPro"/>
</dbReference>
<gene>
    <name evidence="2" type="ORF">AARE701A_LOCUS10716</name>
</gene>
<protein>
    <recommendedName>
        <fullName evidence="1">NYN domain-containing protein</fullName>
    </recommendedName>
</protein>
<accession>A0A8S2AE54</accession>
<dbReference type="PANTHER" id="PTHR14379:SF7">
    <property type="entry name" value="ENDONUCLEASE OR GLYCOSYL HYDROLASE-RELATED"/>
    <property type="match status" value="1"/>
</dbReference>
<dbReference type="Pfam" id="PF01936">
    <property type="entry name" value="NYN"/>
    <property type="match status" value="1"/>
</dbReference>
<evidence type="ECO:0000259" key="1">
    <source>
        <dbReference type="Pfam" id="PF01936"/>
    </source>
</evidence>
<dbReference type="InterPro" id="IPR021139">
    <property type="entry name" value="NYN"/>
</dbReference>
<dbReference type="Proteomes" id="UP000682877">
    <property type="component" value="Chromosome 4"/>
</dbReference>
<dbReference type="PANTHER" id="PTHR14379">
    <property type="entry name" value="LIMKAIN B LKAP"/>
    <property type="match status" value="1"/>
</dbReference>
<sequence length="483" mass="55785">MVISKSLPEDKESKRVLWALKSRGFNVHFAHPQLERQVSDQMFHNPAILSYWTYLLGNDSTTIGRTDPDNKQDFSQPITPSSEAKTCVFWDLVECPFPNDLDPETIFQRIKSTLEENGYRGGISIWAYAEKIPFSDDVLDKYQKARIYFVPEVPGDKIARFLRMSHDIRLWEMDTYPVFGVETNVIVISNDINTQGKYINFSHYLIGMQGRYYSAFLVQPKCIDPESSDWPRSLFDRRFSVGPTRCGPFNKRWRKKVKKQKAVEVPKVSPVEIMNNQQLSPVDTIKNLDFSKPLPPVSGPRVGVFWDIKDFPFPNDLDPELLYKRFELLLDAKDYYGEMSIWAYAEKIPFSDDVLDKFQKAKIYFLPKVPGNKIERVQMMVNDMFLWKIDTPCKYVVPPSVIVISNEIQGCVNLTLGLTCMHARLVNAFLVEPKKLTTDDHKSLAVWPGRLFDEGVIIHKFLYPSASPPKLRKKQKVISDSED</sequence>
<dbReference type="EMBL" id="LR999454">
    <property type="protein sequence ID" value="CAE6034117.1"/>
    <property type="molecule type" value="Genomic_DNA"/>
</dbReference>
<dbReference type="InterPro" id="IPR024768">
    <property type="entry name" value="Marf1"/>
</dbReference>
<dbReference type="AlphaFoldDB" id="A0A8S2AE54"/>
<dbReference type="GO" id="GO:0005777">
    <property type="term" value="C:peroxisome"/>
    <property type="evidence" value="ECO:0007669"/>
    <property type="project" value="InterPro"/>
</dbReference>
<name>A0A8S2AE54_ARAAE</name>
<reference evidence="2" key="1">
    <citation type="submission" date="2021-01" db="EMBL/GenBank/DDBJ databases">
        <authorList>
            <person name="Bezrukov I."/>
        </authorList>
    </citation>
    <scope>NUCLEOTIDE SEQUENCE</scope>
</reference>
<proteinExistence type="predicted"/>
<organism evidence="2 3">
    <name type="scientific">Arabidopsis arenosa</name>
    <name type="common">Sand rock-cress</name>
    <name type="synonym">Cardaminopsis arenosa</name>
    <dbReference type="NCBI Taxonomy" id="38785"/>
    <lineage>
        <taxon>Eukaryota</taxon>
        <taxon>Viridiplantae</taxon>
        <taxon>Streptophyta</taxon>
        <taxon>Embryophyta</taxon>
        <taxon>Tracheophyta</taxon>
        <taxon>Spermatophyta</taxon>
        <taxon>Magnoliopsida</taxon>
        <taxon>eudicotyledons</taxon>
        <taxon>Gunneridae</taxon>
        <taxon>Pentapetalae</taxon>
        <taxon>rosids</taxon>
        <taxon>malvids</taxon>
        <taxon>Brassicales</taxon>
        <taxon>Brassicaceae</taxon>
        <taxon>Camelineae</taxon>
        <taxon>Arabidopsis</taxon>
    </lineage>
</organism>
<keyword evidence="3" id="KW-1185">Reference proteome</keyword>
<feature type="domain" description="NYN" evidence="1">
    <location>
        <begin position="85"/>
        <end position="200"/>
    </location>
</feature>
<dbReference type="CDD" id="cd10910">
    <property type="entry name" value="PIN_limkain_b1_N_like"/>
    <property type="match status" value="2"/>
</dbReference>
<dbReference type="GO" id="GO:0004540">
    <property type="term" value="F:RNA nuclease activity"/>
    <property type="evidence" value="ECO:0007669"/>
    <property type="project" value="InterPro"/>
</dbReference>